<sequence length="495" mass="53358">MKSISLKVQIGLASALFIVISILFTGAYWLEKSRLQQEFVDYQANSLASLEVTLAQPVFNYDFEQIDAVLSALLKSPQIYAISLQDHRGQDIGSVRQSAVVSIDNLSQHTLNFANNGKSTGKMDITFSALYMQSALSDLLMTYMLMAALILLLSLGAIYVILKVLVTTPLAHIVHAMDEIACGDGDLSHKLPVESQDEVGRLAASFNQFVSQIHQSISKVNETSAQILSDAEALGALSSVNHQRVQSQLVDAEAAVTAMTQLNSRANDVAAYAGATADAATDADRKVEHSYSEFDSGLALSESLAQELTLSAQSVEQLQLETQKIDEVVVVINAIAEQTNLLALNAAIEAARAGEQGRGFAVVADEVRTLASRTQQATGEIQKMIQMVQLSVKNTVQTMHSSKNMSDKAVLHSNEIKCLLTKVSEIVSNISNMNLDVSAAAKEQTEVTSSISVSLNDLVASSGAASTDSERLAQSSDRLFLQGEKLRELVKSFRL</sequence>
<evidence type="ECO:0000256" key="3">
    <source>
        <dbReference type="ARBA" id="ARBA00022989"/>
    </source>
</evidence>
<dbReference type="PROSITE" id="PS50885">
    <property type="entry name" value="HAMP"/>
    <property type="match status" value="1"/>
</dbReference>
<proteinExistence type="inferred from homology"/>
<evidence type="ECO:0000259" key="10">
    <source>
        <dbReference type="PROSITE" id="PS50885"/>
    </source>
</evidence>
<evidence type="ECO:0000313" key="11">
    <source>
        <dbReference type="EMBL" id="MCL1138947.1"/>
    </source>
</evidence>
<comment type="caution">
    <text evidence="11">The sequence shown here is derived from an EMBL/GenBank/DDBJ whole genome shotgun (WGS) entry which is preliminary data.</text>
</comment>
<evidence type="ECO:0000256" key="2">
    <source>
        <dbReference type="ARBA" id="ARBA00022692"/>
    </source>
</evidence>
<dbReference type="InterPro" id="IPR004089">
    <property type="entry name" value="MCPsignal_dom"/>
</dbReference>
<dbReference type="GO" id="GO:0007165">
    <property type="term" value="P:signal transduction"/>
    <property type="evidence" value="ECO:0007669"/>
    <property type="project" value="UniProtKB-KW"/>
</dbReference>
<protein>
    <submittedName>
        <fullName evidence="11">Methyl-accepting chemotaxis protein</fullName>
    </submittedName>
</protein>
<feature type="transmembrane region" description="Helical" evidence="8">
    <location>
        <begin position="12"/>
        <end position="30"/>
    </location>
</feature>
<dbReference type="GO" id="GO:0016020">
    <property type="term" value="C:membrane"/>
    <property type="evidence" value="ECO:0007669"/>
    <property type="project" value="UniProtKB-SubCell"/>
</dbReference>
<organism evidence="11 12">
    <name type="scientific">Shewanella pneumatophori</name>
    <dbReference type="NCBI Taxonomy" id="314092"/>
    <lineage>
        <taxon>Bacteria</taxon>
        <taxon>Pseudomonadati</taxon>
        <taxon>Pseudomonadota</taxon>
        <taxon>Gammaproteobacteria</taxon>
        <taxon>Alteromonadales</taxon>
        <taxon>Shewanellaceae</taxon>
        <taxon>Shewanella</taxon>
    </lineage>
</organism>
<dbReference type="Proteomes" id="UP001139293">
    <property type="component" value="Unassembled WGS sequence"/>
</dbReference>
<feature type="domain" description="HAMP" evidence="10">
    <location>
        <begin position="164"/>
        <end position="218"/>
    </location>
</feature>
<feature type="domain" description="Methyl-accepting transducer" evidence="9">
    <location>
        <begin position="223"/>
        <end position="459"/>
    </location>
</feature>
<dbReference type="InterPro" id="IPR003660">
    <property type="entry name" value="HAMP_dom"/>
</dbReference>
<feature type="transmembrane region" description="Helical" evidence="8">
    <location>
        <begin position="140"/>
        <end position="162"/>
    </location>
</feature>
<dbReference type="Gene3D" id="1.10.287.950">
    <property type="entry name" value="Methyl-accepting chemotaxis protein"/>
    <property type="match status" value="1"/>
</dbReference>
<dbReference type="Pfam" id="PF00015">
    <property type="entry name" value="MCPsignal"/>
    <property type="match status" value="1"/>
</dbReference>
<gene>
    <name evidence="11" type="ORF">L2740_10350</name>
</gene>
<dbReference type="FunFam" id="1.10.287.950:FF:000001">
    <property type="entry name" value="Methyl-accepting chemotaxis sensory transducer"/>
    <property type="match status" value="1"/>
</dbReference>
<dbReference type="GO" id="GO:0006935">
    <property type="term" value="P:chemotaxis"/>
    <property type="evidence" value="ECO:0007669"/>
    <property type="project" value="InterPro"/>
</dbReference>
<evidence type="ECO:0000259" key="9">
    <source>
        <dbReference type="PROSITE" id="PS50111"/>
    </source>
</evidence>
<accession>A0A9X2CEI4</accession>
<dbReference type="SMART" id="SM00283">
    <property type="entry name" value="MA"/>
    <property type="match status" value="1"/>
</dbReference>
<evidence type="ECO:0000313" key="12">
    <source>
        <dbReference type="Proteomes" id="UP001139293"/>
    </source>
</evidence>
<dbReference type="PANTHER" id="PTHR32089">
    <property type="entry name" value="METHYL-ACCEPTING CHEMOTAXIS PROTEIN MCPB"/>
    <property type="match status" value="1"/>
</dbReference>
<comment type="subcellular location">
    <subcellularLocation>
        <location evidence="1">Membrane</location>
        <topology evidence="1">Multi-pass membrane protein</topology>
    </subcellularLocation>
</comment>
<dbReference type="AlphaFoldDB" id="A0A9X2CEI4"/>
<dbReference type="Pfam" id="PF00672">
    <property type="entry name" value="HAMP"/>
    <property type="match status" value="1"/>
</dbReference>
<dbReference type="CDD" id="cd06225">
    <property type="entry name" value="HAMP"/>
    <property type="match status" value="1"/>
</dbReference>
<dbReference type="SMART" id="SM00304">
    <property type="entry name" value="HAMP"/>
    <property type="match status" value="1"/>
</dbReference>
<reference evidence="11" key="1">
    <citation type="submission" date="2022-01" db="EMBL/GenBank/DDBJ databases">
        <title>Whole genome-based taxonomy of the Shewanellaceae.</title>
        <authorList>
            <person name="Martin-Rodriguez A.J."/>
        </authorList>
    </citation>
    <scope>NUCLEOTIDE SEQUENCE</scope>
    <source>
        <strain evidence="11">KCTC 23973</strain>
    </source>
</reference>
<evidence type="ECO:0000256" key="8">
    <source>
        <dbReference type="SAM" id="Phobius"/>
    </source>
</evidence>
<comment type="similarity">
    <text evidence="6">Belongs to the methyl-accepting chemotaxis (MCP) protein family.</text>
</comment>
<evidence type="ECO:0000256" key="1">
    <source>
        <dbReference type="ARBA" id="ARBA00004141"/>
    </source>
</evidence>
<keyword evidence="5 7" id="KW-0807">Transducer</keyword>
<keyword evidence="4 8" id="KW-0472">Membrane</keyword>
<dbReference type="PRINTS" id="PR00260">
    <property type="entry name" value="CHEMTRNSDUCR"/>
</dbReference>
<evidence type="ECO:0000256" key="6">
    <source>
        <dbReference type="ARBA" id="ARBA00029447"/>
    </source>
</evidence>
<dbReference type="GO" id="GO:0004888">
    <property type="term" value="F:transmembrane signaling receptor activity"/>
    <property type="evidence" value="ECO:0007669"/>
    <property type="project" value="InterPro"/>
</dbReference>
<name>A0A9X2CEI4_9GAMM</name>
<dbReference type="SUPFAM" id="SSF58104">
    <property type="entry name" value="Methyl-accepting chemotaxis protein (MCP) signaling domain"/>
    <property type="match status" value="1"/>
</dbReference>
<keyword evidence="12" id="KW-1185">Reference proteome</keyword>
<keyword evidence="2 8" id="KW-0812">Transmembrane</keyword>
<keyword evidence="3 8" id="KW-1133">Transmembrane helix</keyword>
<dbReference type="EMBL" id="JAKILB010000005">
    <property type="protein sequence ID" value="MCL1138947.1"/>
    <property type="molecule type" value="Genomic_DNA"/>
</dbReference>
<dbReference type="PROSITE" id="PS50111">
    <property type="entry name" value="CHEMOTAXIS_TRANSDUC_2"/>
    <property type="match status" value="1"/>
</dbReference>
<dbReference type="Gene3D" id="6.10.340.10">
    <property type="match status" value="1"/>
</dbReference>
<dbReference type="RefSeq" id="WP_248950089.1">
    <property type="nucleotide sequence ID" value="NZ_JAKILB010000005.1"/>
</dbReference>
<evidence type="ECO:0000256" key="7">
    <source>
        <dbReference type="PROSITE-ProRule" id="PRU00284"/>
    </source>
</evidence>
<evidence type="ECO:0000256" key="4">
    <source>
        <dbReference type="ARBA" id="ARBA00023136"/>
    </source>
</evidence>
<evidence type="ECO:0000256" key="5">
    <source>
        <dbReference type="ARBA" id="ARBA00023224"/>
    </source>
</evidence>
<dbReference type="PANTHER" id="PTHR32089:SF119">
    <property type="entry name" value="METHYL-ACCEPTING CHEMOTAXIS PROTEIN CTPL"/>
    <property type="match status" value="1"/>
</dbReference>
<dbReference type="InterPro" id="IPR004090">
    <property type="entry name" value="Chemotax_Me-accpt_rcpt"/>
</dbReference>